<evidence type="ECO:0000256" key="3">
    <source>
        <dbReference type="ARBA" id="ARBA00022573"/>
    </source>
</evidence>
<dbReference type="InterPro" id="IPR014777">
    <property type="entry name" value="4pyrrole_Mease_sub1"/>
</dbReference>
<evidence type="ECO:0000256" key="1">
    <source>
        <dbReference type="ARBA" id="ARBA00004953"/>
    </source>
</evidence>
<dbReference type="EMBL" id="CP003179">
    <property type="protein sequence ID" value="AEW05755.1"/>
    <property type="molecule type" value="Genomic_DNA"/>
</dbReference>
<accession>G8TU83</accession>
<evidence type="ECO:0000256" key="5">
    <source>
        <dbReference type="ARBA" id="ARBA00022679"/>
    </source>
</evidence>
<reference evidence="9 10" key="2">
    <citation type="journal article" date="2012" name="Stand. Genomic Sci.">
        <title>Complete genome sequence of the moderately thermophilic mineral-sulfide-oxidizing firmicute Sulfobacillus acidophilus type strain (NAL(T)).</title>
        <authorList>
            <person name="Anderson I."/>
            <person name="Chertkov O."/>
            <person name="Chen A."/>
            <person name="Saunders E."/>
            <person name="Lapidus A."/>
            <person name="Nolan M."/>
            <person name="Lucas S."/>
            <person name="Hammon N."/>
            <person name="Deshpande S."/>
            <person name="Cheng J.F."/>
            <person name="Han C."/>
            <person name="Tapia R."/>
            <person name="Goodwin L.A."/>
            <person name="Pitluck S."/>
            <person name="Liolios K."/>
            <person name="Pagani I."/>
            <person name="Ivanova N."/>
            <person name="Mikhailova N."/>
            <person name="Pati A."/>
            <person name="Palaniappan K."/>
            <person name="Land M."/>
            <person name="Pan C."/>
            <person name="Rohde M."/>
            <person name="Pukall R."/>
            <person name="Goker M."/>
            <person name="Detter J.C."/>
            <person name="Woyke T."/>
            <person name="Bristow J."/>
            <person name="Eisen J.A."/>
            <person name="Markowitz V."/>
            <person name="Hugenholtz P."/>
            <person name="Kyrpides N.C."/>
            <person name="Klenk H.P."/>
            <person name="Mavromatis K."/>
        </authorList>
    </citation>
    <scope>NUCLEOTIDE SEQUENCE [LARGE SCALE GENOMIC DNA]</scope>
    <source>
        <strain evidence="10">ATCC 700253 / DSM 10332 / NAL</strain>
    </source>
</reference>
<evidence type="ECO:0000256" key="2">
    <source>
        <dbReference type="ARBA" id="ARBA00005879"/>
    </source>
</evidence>
<dbReference type="Proteomes" id="UP000005439">
    <property type="component" value="Chromosome"/>
</dbReference>
<keyword evidence="10" id="KW-1185">Reference proteome</keyword>
<dbReference type="STRING" id="679936.Sulac_2285"/>
<dbReference type="Gene3D" id="3.40.1010.10">
    <property type="entry name" value="Cobalt-precorrin-4 Transmethylase, Domain 1"/>
    <property type="match status" value="1"/>
</dbReference>
<dbReference type="InterPro" id="IPR012382">
    <property type="entry name" value="CobI/CbiL"/>
</dbReference>
<dbReference type="Pfam" id="PF00590">
    <property type="entry name" value="TP_methylase"/>
    <property type="match status" value="1"/>
</dbReference>
<keyword evidence="6" id="KW-0949">S-adenosyl-L-methionine</keyword>
<dbReference type="PANTHER" id="PTHR43467:SF2">
    <property type="entry name" value="COBALT-PRECORRIN-2 C(20)-METHYLTRANSFERASE"/>
    <property type="match status" value="1"/>
</dbReference>
<evidence type="ECO:0000256" key="7">
    <source>
        <dbReference type="PIRNR" id="PIRNR036427"/>
    </source>
</evidence>
<evidence type="ECO:0000256" key="4">
    <source>
        <dbReference type="ARBA" id="ARBA00022603"/>
    </source>
</evidence>
<evidence type="ECO:0000259" key="8">
    <source>
        <dbReference type="Pfam" id="PF00590"/>
    </source>
</evidence>
<evidence type="ECO:0000313" key="9">
    <source>
        <dbReference type="EMBL" id="AEW05755.1"/>
    </source>
</evidence>
<keyword evidence="4 9" id="KW-0489">Methyltransferase</keyword>
<dbReference type="GO" id="GO:0032259">
    <property type="term" value="P:methylation"/>
    <property type="evidence" value="ECO:0007669"/>
    <property type="project" value="UniProtKB-KW"/>
</dbReference>
<keyword evidence="3" id="KW-0169">Cobalamin biosynthesis</keyword>
<dbReference type="NCBIfam" id="TIGR01467">
    <property type="entry name" value="cobI_cbiL"/>
    <property type="match status" value="1"/>
</dbReference>
<dbReference type="SUPFAM" id="SSF53790">
    <property type="entry name" value="Tetrapyrrole methylase"/>
    <property type="match status" value="1"/>
</dbReference>
<dbReference type="CDD" id="cd11645">
    <property type="entry name" value="Precorrin_2_C20_MT"/>
    <property type="match status" value="1"/>
</dbReference>
<dbReference type="InterPro" id="IPR006364">
    <property type="entry name" value="CobI/CbiL/CobIJ_dom"/>
</dbReference>
<name>G8TU83_SULAD</name>
<dbReference type="GO" id="GO:0030788">
    <property type="term" value="F:precorrin-2 C20-methyltransferase activity"/>
    <property type="evidence" value="ECO:0007669"/>
    <property type="project" value="UniProtKB-EC"/>
</dbReference>
<dbReference type="GO" id="GO:0009236">
    <property type="term" value="P:cobalamin biosynthetic process"/>
    <property type="evidence" value="ECO:0007669"/>
    <property type="project" value="UniProtKB-UniRule"/>
</dbReference>
<dbReference type="InterPro" id="IPR014776">
    <property type="entry name" value="4pyrrole_Mease_sub2"/>
</dbReference>
<dbReference type="PATRIC" id="fig|679936.5.peg.2368"/>
<dbReference type="PANTHER" id="PTHR43467">
    <property type="entry name" value="COBALT-PRECORRIN-2 C(20)-METHYLTRANSFERASE"/>
    <property type="match status" value="1"/>
</dbReference>
<feature type="domain" description="Tetrapyrrole methylase" evidence="8">
    <location>
        <begin position="4"/>
        <end position="219"/>
    </location>
</feature>
<dbReference type="InterPro" id="IPR000878">
    <property type="entry name" value="4pyrrol_Mease"/>
</dbReference>
<comment type="pathway">
    <text evidence="1">Cofactor biosynthesis; adenosylcobalamin biosynthesis.</text>
</comment>
<proteinExistence type="inferred from homology"/>
<protein>
    <submittedName>
        <fullName evidence="9">Precorrin-2 C20-methyltransferase</fullName>
        <ecNumber evidence="9">2.1.1.130</ecNumber>
    </submittedName>
</protein>
<reference evidence="10" key="1">
    <citation type="submission" date="2011-12" db="EMBL/GenBank/DDBJ databases">
        <title>The complete genome of chromosome of Sulfobacillus acidophilus DSM 10332.</title>
        <authorList>
            <person name="Lucas S."/>
            <person name="Han J."/>
            <person name="Lapidus A."/>
            <person name="Bruce D."/>
            <person name="Goodwin L."/>
            <person name="Pitluck S."/>
            <person name="Peters L."/>
            <person name="Kyrpides N."/>
            <person name="Mavromatis K."/>
            <person name="Ivanova N."/>
            <person name="Mikhailova N."/>
            <person name="Chertkov O."/>
            <person name="Saunders E."/>
            <person name="Detter J.C."/>
            <person name="Tapia R."/>
            <person name="Han C."/>
            <person name="Land M."/>
            <person name="Hauser L."/>
            <person name="Markowitz V."/>
            <person name="Cheng J.-F."/>
            <person name="Hugenholtz P."/>
            <person name="Woyke T."/>
            <person name="Wu D."/>
            <person name="Pukall R."/>
            <person name="Gehrich-Schroeter G."/>
            <person name="Schneider S."/>
            <person name="Klenk H.-P."/>
            <person name="Eisen J.A."/>
        </authorList>
    </citation>
    <scope>NUCLEOTIDE SEQUENCE [LARGE SCALE GENOMIC DNA]</scope>
    <source>
        <strain evidence="10">ATCC 700253 / DSM 10332 / NAL</strain>
    </source>
</reference>
<evidence type="ECO:0000313" key="10">
    <source>
        <dbReference type="Proteomes" id="UP000005439"/>
    </source>
</evidence>
<dbReference type="InterPro" id="IPR035996">
    <property type="entry name" value="4pyrrol_Methylase_sf"/>
</dbReference>
<sequence>MTGRFYGVGVGPGDPELITVKAYRVLKETPVIAYPKKRRGSRSYALDIVESYVDAHAKTLVGLVFPMTKDATVLAREWDRTAQTVAEYLVRGEDVAFVTEGDPMLYSTFIHLARTVTDKIPDVTVTAIPGISSVTASASVLGWPLADGDETVAVVPATADRERLKTLLSLHDAVVLVKVAKVLDVVLEVLEDLGLTDRARVVTQATHQAERIWTRVEELSGAELPYLTLMVVKK</sequence>
<dbReference type="PIRSF" id="PIRSF036427">
    <property type="entry name" value="Precrrn-2_mtase"/>
    <property type="match status" value="1"/>
</dbReference>
<comment type="similarity">
    <text evidence="2 7">Belongs to the precorrin methyltransferase family.</text>
</comment>
<dbReference type="AlphaFoldDB" id="G8TU83"/>
<gene>
    <name evidence="9" type="ordered locus">Sulac_2285</name>
</gene>
<dbReference type="UniPathway" id="UPA00148"/>
<dbReference type="EC" id="2.1.1.130" evidence="9"/>
<dbReference type="HOGENOM" id="CLU_076014_2_1_9"/>
<organism evidence="9 10">
    <name type="scientific">Sulfobacillus acidophilus (strain ATCC 700253 / DSM 10332 / NAL)</name>
    <dbReference type="NCBI Taxonomy" id="679936"/>
    <lineage>
        <taxon>Bacteria</taxon>
        <taxon>Bacillati</taxon>
        <taxon>Bacillota</taxon>
        <taxon>Clostridia</taxon>
        <taxon>Eubacteriales</taxon>
        <taxon>Clostridiales Family XVII. Incertae Sedis</taxon>
        <taxon>Sulfobacillus</taxon>
    </lineage>
</organism>
<dbReference type="KEGG" id="sap:Sulac_2285"/>
<evidence type="ECO:0000256" key="6">
    <source>
        <dbReference type="ARBA" id="ARBA00022691"/>
    </source>
</evidence>
<dbReference type="Gene3D" id="3.30.950.10">
    <property type="entry name" value="Methyltransferase, Cobalt-precorrin-4 Transmethylase, Domain 2"/>
    <property type="match status" value="1"/>
</dbReference>
<keyword evidence="5 9" id="KW-0808">Transferase</keyword>